<dbReference type="Proteomes" id="UP000468531">
    <property type="component" value="Unassembled WGS sequence"/>
</dbReference>
<evidence type="ECO:0000256" key="5">
    <source>
        <dbReference type="ARBA" id="ARBA00022692"/>
    </source>
</evidence>
<dbReference type="PROSITE" id="PS50928">
    <property type="entry name" value="ABC_TM1"/>
    <property type="match status" value="2"/>
</dbReference>
<keyword evidence="6 8" id="KW-1133">Transmembrane helix</keyword>
<dbReference type="PANTHER" id="PTHR42929:SF5">
    <property type="entry name" value="ABC TRANSPORTER PERMEASE PROTEIN"/>
    <property type="match status" value="1"/>
</dbReference>
<evidence type="ECO:0000256" key="2">
    <source>
        <dbReference type="ARBA" id="ARBA00007069"/>
    </source>
</evidence>
<evidence type="ECO:0000259" key="10">
    <source>
        <dbReference type="PROSITE" id="PS50928"/>
    </source>
</evidence>
<dbReference type="GO" id="GO:0005886">
    <property type="term" value="C:plasma membrane"/>
    <property type="evidence" value="ECO:0007669"/>
    <property type="project" value="UniProtKB-SubCell"/>
</dbReference>
<feature type="transmembrane region" description="Helical" evidence="8">
    <location>
        <begin position="190"/>
        <end position="212"/>
    </location>
</feature>
<dbReference type="InterPro" id="IPR035906">
    <property type="entry name" value="MetI-like_sf"/>
</dbReference>
<organism evidence="11 12">
    <name type="scientific">Bradyrhizobium uaiense</name>
    <dbReference type="NCBI Taxonomy" id="2594946"/>
    <lineage>
        <taxon>Bacteria</taxon>
        <taxon>Pseudomonadati</taxon>
        <taxon>Pseudomonadota</taxon>
        <taxon>Alphaproteobacteria</taxon>
        <taxon>Hyphomicrobiales</taxon>
        <taxon>Nitrobacteraceae</taxon>
        <taxon>Bradyrhizobium</taxon>
    </lineage>
</organism>
<keyword evidence="4" id="KW-1003">Cell membrane</keyword>
<feature type="domain" description="ABC transmembrane type-1" evidence="10">
    <location>
        <begin position="384"/>
        <end position="572"/>
    </location>
</feature>
<dbReference type="AlphaFoldDB" id="A0A6P1BVI5"/>
<accession>A0A6P1BVI5</accession>
<dbReference type="CDD" id="cd06261">
    <property type="entry name" value="TM_PBP2"/>
    <property type="match status" value="2"/>
</dbReference>
<feature type="transmembrane region" description="Helical" evidence="8">
    <location>
        <begin position="248"/>
        <end position="267"/>
    </location>
</feature>
<dbReference type="PANTHER" id="PTHR42929">
    <property type="entry name" value="INNER MEMBRANE ABC TRANSPORTER PERMEASE PROTEIN YDCU-RELATED-RELATED"/>
    <property type="match status" value="1"/>
</dbReference>
<proteinExistence type="inferred from homology"/>
<feature type="transmembrane region" description="Helical" evidence="8">
    <location>
        <begin position="422"/>
        <end position="443"/>
    </location>
</feature>
<feature type="transmembrane region" description="Helical" evidence="8">
    <location>
        <begin position="328"/>
        <end position="353"/>
    </location>
</feature>
<dbReference type="RefSeq" id="WP_163162147.1">
    <property type="nucleotide sequence ID" value="NZ_VKHP01000322.1"/>
</dbReference>
<comment type="subcellular location">
    <subcellularLocation>
        <location evidence="1 8">Cell membrane</location>
        <topology evidence="1 8">Multi-pass membrane protein</topology>
    </subcellularLocation>
</comment>
<dbReference type="InterPro" id="IPR000515">
    <property type="entry name" value="MetI-like"/>
</dbReference>
<keyword evidence="12" id="KW-1185">Reference proteome</keyword>
<evidence type="ECO:0000256" key="4">
    <source>
        <dbReference type="ARBA" id="ARBA00022475"/>
    </source>
</evidence>
<keyword evidence="7 8" id="KW-0472">Membrane</keyword>
<comment type="caution">
    <text evidence="11">The sequence shown here is derived from an EMBL/GenBank/DDBJ whole genome shotgun (WGS) entry which is preliminary data.</text>
</comment>
<keyword evidence="3 8" id="KW-0813">Transport</keyword>
<dbReference type="SUPFAM" id="SSF161098">
    <property type="entry name" value="MetI-like"/>
    <property type="match status" value="2"/>
</dbReference>
<evidence type="ECO:0000256" key="7">
    <source>
        <dbReference type="ARBA" id="ARBA00023136"/>
    </source>
</evidence>
<feature type="transmembrane region" description="Helical" evidence="8">
    <location>
        <begin position="496"/>
        <end position="518"/>
    </location>
</feature>
<sequence>MLSRTTHRIGLVGLLIPAALLLLPFYLYPLVQIVSRSFGDQGWSIANYLELFSDPFMLRVLSQTFRFAFVIAVLCVLVGYPIAYAMRIVSDRTRRTMTLLILLPLWTSILVRGFAWIVILGRNGIVNTALVDIGIIDEPLKLVYNTVGVYVGMVHIMLPFMVLPLYSTLSRIDLRLLSAAESLGSRPISAFFWIVLPLSVPGVLAGALLVFMSSVGMFVIPALLGGLSDITYIMLIEKQVNELNNWGLAAAMSVLLLVATGILTVLYERTLNIETSSGILGRLVHHVFQRGPIHLLVWRERFLSKLFPLRASQLAIKGQSGRLGSRHLVVKCCSWGVLVCLVLPLLVLFPLAFSSEAYLHFPPQSYSIRWFENFFSRDDWITPAITSLKVAILATTGVIVIGVPAAYAIVRGRFPGKGIVTAILISPMIVPVVIFAISLYGVYVRLNLFGTEVGLALAHIIIALPYVLVTVSAGLRSTDESLEAAALTMGASPLRAFWFVTLPMLRPAVISAAFLAFLTSFDDVVLALFLSGTSAKTLPVRMWEGIRFEIDPAIAAVSVMLILITIGFKFAAEWPAQRGAKSNDPGFPVVQTAEGTKG</sequence>
<name>A0A6P1BVI5_9BRAD</name>
<evidence type="ECO:0000256" key="1">
    <source>
        <dbReference type="ARBA" id="ARBA00004651"/>
    </source>
</evidence>
<reference evidence="11 12" key="1">
    <citation type="journal article" date="2020" name="Arch. Microbiol.">
        <title>Bradyrhizobium uaiense sp. nov., a new highly efficient cowpea symbiont.</title>
        <authorList>
            <person name="Cabral Michel D."/>
            <person name="Azarias Guimaraes A."/>
            <person name="Martins da Costa E."/>
            <person name="Soares de Carvalho T."/>
            <person name="Balsanelli E."/>
            <person name="Willems A."/>
            <person name="Maltempi de Souza E."/>
            <person name="de Souza Moreira F.M."/>
        </authorList>
    </citation>
    <scope>NUCLEOTIDE SEQUENCE [LARGE SCALE GENOMIC DNA]</scope>
    <source>
        <strain evidence="11 12">UFLA 03-164</strain>
    </source>
</reference>
<keyword evidence="5 8" id="KW-0812">Transmembrane</keyword>
<feature type="domain" description="ABC transmembrane type-1" evidence="10">
    <location>
        <begin position="61"/>
        <end position="267"/>
    </location>
</feature>
<dbReference type="GO" id="GO:0055085">
    <property type="term" value="P:transmembrane transport"/>
    <property type="evidence" value="ECO:0007669"/>
    <property type="project" value="InterPro"/>
</dbReference>
<feature type="transmembrane region" description="Helical" evidence="8">
    <location>
        <begin position="553"/>
        <end position="572"/>
    </location>
</feature>
<evidence type="ECO:0000256" key="6">
    <source>
        <dbReference type="ARBA" id="ARBA00022989"/>
    </source>
</evidence>
<feature type="transmembrane region" description="Helical" evidence="8">
    <location>
        <begin position="98"/>
        <end position="119"/>
    </location>
</feature>
<gene>
    <name evidence="11" type="ORF">FNJ47_42350</name>
</gene>
<feature type="transmembrane region" description="Helical" evidence="8">
    <location>
        <begin position="455"/>
        <end position="475"/>
    </location>
</feature>
<comment type="similarity">
    <text evidence="2">Belongs to the binding-protein-dependent transport system permease family. CysTW subfamily.</text>
</comment>
<dbReference type="Pfam" id="PF00528">
    <property type="entry name" value="BPD_transp_1"/>
    <property type="match status" value="2"/>
</dbReference>
<evidence type="ECO:0000256" key="3">
    <source>
        <dbReference type="ARBA" id="ARBA00022448"/>
    </source>
</evidence>
<evidence type="ECO:0000313" key="11">
    <source>
        <dbReference type="EMBL" id="NEV02204.1"/>
    </source>
</evidence>
<feature type="transmembrane region" description="Helical" evidence="8">
    <location>
        <begin position="390"/>
        <end position="410"/>
    </location>
</feature>
<dbReference type="EMBL" id="VKHP01000322">
    <property type="protein sequence ID" value="NEV02204.1"/>
    <property type="molecule type" value="Genomic_DNA"/>
</dbReference>
<protein>
    <submittedName>
        <fullName evidence="11">ABC transporter permease subunit</fullName>
    </submittedName>
</protein>
<feature type="transmembrane region" description="Helical" evidence="8">
    <location>
        <begin position="147"/>
        <end position="169"/>
    </location>
</feature>
<evidence type="ECO:0000313" key="12">
    <source>
        <dbReference type="Proteomes" id="UP000468531"/>
    </source>
</evidence>
<dbReference type="Gene3D" id="1.10.3720.10">
    <property type="entry name" value="MetI-like"/>
    <property type="match status" value="2"/>
</dbReference>
<feature type="region of interest" description="Disordered" evidence="9">
    <location>
        <begin position="578"/>
        <end position="598"/>
    </location>
</feature>
<evidence type="ECO:0000256" key="8">
    <source>
        <dbReference type="RuleBase" id="RU363032"/>
    </source>
</evidence>
<feature type="transmembrane region" description="Helical" evidence="8">
    <location>
        <begin position="9"/>
        <end position="28"/>
    </location>
</feature>
<evidence type="ECO:0000256" key="9">
    <source>
        <dbReference type="SAM" id="MobiDB-lite"/>
    </source>
</evidence>
<feature type="transmembrane region" description="Helical" evidence="8">
    <location>
        <begin position="65"/>
        <end position="86"/>
    </location>
</feature>